<dbReference type="EMBL" id="JASCZI010090685">
    <property type="protein sequence ID" value="MED6144934.1"/>
    <property type="molecule type" value="Genomic_DNA"/>
</dbReference>
<name>A0ABU6T9B7_9FABA</name>
<organism evidence="2 3">
    <name type="scientific">Stylosanthes scabra</name>
    <dbReference type="NCBI Taxonomy" id="79078"/>
    <lineage>
        <taxon>Eukaryota</taxon>
        <taxon>Viridiplantae</taxon>
        <taxon>Streptophyta</taxon>
        <taxon>Embryophyta</taxon>
        <taxon>Tracheophyta</taxon>
        <taxon>Spermatophyta</taxon>
        <taxon>Magnoliopsida</taxon>
        <taxon>eudicotyledons</taxon>
        <taxon>Gunneridae</taxon>
        <taxon>Pentapetalae</taxon>
        <taxon>rosids</taxon>
        <taxon>fabids</taxon>
        <taxon>Fabales</taxon>
        <taxon>Fabaceae</taxon>
        <taxon>Papilionoideae</taxon>
        <taxon>50 kb inversion clade</taxon>
        <taxon>dalbergioids sensu lato</taxon>
        <taxon>Dalbergieae</taxon>
        <taxon>Pterocarpus clade</taxon>
        <taxon>Stylosanthes</taxon>
    </lineage>
</organism>
<evidence type="ECO:0000256" key="1">
    <source>
        <dbReference type="SAM" id="MobiDB-lite"/>
    </source>
</evidence>
<protein>
    <submittedName>
        <fullName evidence="2">Uncharacterized protein</fullName>
    </submittedName>
</protein>
<accession>A0ABU6T9B7</accession>
<keyword evidence="3" id="KW-1185">Reference proteome</keyword>
<gene>
    <name evidence="2" type="ORF">PIB30_020230</name>
</gene>
<feature type="region of interest" description="Disordered" evidence="1">
    <location>
        <begin position="1"/>
        <end position="32"/>
    </location>
</feature>
<comment type="caution">
    <text evidence="2">The sequence shown here is derived from an EMBL/GenBank/DDBJ whole genome shotgun (WGS) entry which is preliminary data.</text>
</comment>
<dbReference type="Proteomes" id="UP001341840">
    <property type="component" value="Unassembled WGS sequence"/>
</dbReference>
<feature type="compositionally biased region" description="Basic and acidic residues" evidence="1">
    <location>
        <begin position="1"/>
        <end position="22"/>
    </location>
</feature>
<sequence length="110" mass="12792">MRETAREWGRGAQHIGKEKERGSPISLRPWAQPTLRTPHSYDLLEKSYASQLSKADFYMSRGKQPDLGQTKRSYNQRRAFGTVSGSSPTWMRKHLRNQLHLVTARRTHSR</sequence>
<evidence type="ECO:0000313" key="2">
    <source>
        <dbReference type="EMBL" id="MED6144934.1"/>
    </source>
</evidence>
<evidence type="ECO:0000313" key="3">
    <source>
        <dbReference type="Proteomes" id="UP001341840"/>
    </source>
</evidence>
<reference evidence="2 3" key="1">
    <citation type="journal article" date="2023" name="Plants (Basel)">
        <title>Bridging the Gap: Combining Genomics and Transcriptomics Approaches to Understand Stylosanthes scabra, an Orphan Legume from the Brazilian Caatinga.</title>
        <authorList>
            <person name="Ferreira-Neto J.R.C."/>
            <person name="da Silva M.D."/>
            <person name="Binneck E."/>
            <person name="de Melo N.F."/>
            <person name="da Silva R.H."/>
            <person name="de Melo A.L.T.M."/>
            <person name="Pandolfi V."/>
            <person name="Bustamante F.O."/>
            <person name="Brasileiro-Vidal A.C."/>
            <person name="Benko-Iseppon A.M."/>
        </authorList>
    </citation>
    <scope>NUCLEOTIDE SEQUENCE [LARGE SCALE GENOMIC DNA]</scope>
    <source>
        <tissue evidence="2">Leaves</tissue>
    </source>
</reference>
<proteinExistence type="predicted"/>